<sequence>MFSIDFSRRSVRAGLGGSALLASLLLASCGGGGGCASAEACAGGGSGASTGAVTSASAVSVSIGTDGTLGAEAVDSLKYSKRFVVTVVDQLGRPVLGATISPRVEMLAFAKGYFERDPADLTKVTNEYRYLCQAEDANNNDILDANEDVNGDGLLTPPRSTVVIVPTKGVYTTDASGSVVFELQYPKNYATWIVPTLVATAGVTGTEGQARFDFVTGYVVGDEKQVSAPFNFSPFGTTPACTDTN</sequence>
<dbReference type="RefSeq" id="WP_013900115.1">
    <property type="nucleotide sequence ID" value="NC_015677.1"/>
</dbReference>
<protein>
    <recommendedName>
        <fullName evidence="4">Lipoprotein</fullName>
    </recommendedName>
</protein>
<organism evidence="2 3">
    <name type="scientific">Ramlibacter tataouinensis (strain ATCC BAA-407 / DSM 14655 / LMG 21543 / TTB310)</name>
    <dbReference type="NCBI Taxonomy" id="365046"/>
    <lineage>
        <taxon>Bacteria</taxon>
        <taxon>Pseudomonadati</taxon>
        <taxon>Pseudomonadota</taxon>
        <taxon>Betaproteobacteria</taxon>
        <taxon>Burkholderiales</taxon>
        <taxon>Comamonadaceae</taxon>
        <taxon>Ramlibacter</taxon>
    </lineage>
</organism>
<dbReference type="AlphaFoldDB" id="F5XY89"/>
<evidence type="ECO:0000256" key="1">
    <source>
        <dbReference type="SAM" id="SignalP"/>
    </source>
</evidence>
<dbReference type="OrthoDB" id="8697973at2"/>
<evidence type="ECO:0000313" key="3">
    <source>
        <dbReference type="Proteomes" id="UP000008385"/>
    </source>
</evidence>
<dbReference type="EMBL" id="CP000245">
    <property type="protein sequence ID" value="AEG91882.1"/>
    <property type="molecule type" value="Genomic_DNA"/>
</dbReference>
<evidence type="ECO:0008006" key="4">
    <source>
        <dbReference type="Google" id="ProtNLM"/>
    </source>
</evidence>
<proteinExistence type="predicted"/>
<keyword evidence="1" id="KW-0732">Signal</keyword>
<dbReference type="eggNOG" id="COG2373">
    <property type="taxonomic scope" value="Bacteria"/>
</dbReference>
<dbReference type="Proteomes" id="UP000008385">
    <property type="component" value="Chromosome"/>
</dbReference>
<gene>
    <name evidence="2" type="ordered locus">Rta_08010</name>
</gene>
<accession>F5XY89</accession>
<feature type="chain" id="PRO_5003329173" description="Lipoprotein" evidence="1">
    <location>
        <begin position="28"/>
        <end position="245"/>
    </location>
</feature>
<dbReference type="KEGG" id="rta:Rta_08010"/>
<keyword evidence="3" id="KW-1185">Reference proteome</keyword>
<reference evidence="3" key="1">
    <citation type="submission" date="2006-01" db="EMBL/GenBank/DDBJ databases">
        <title>Genome of the cyst-dividing bacterium Ramlibacter tataouinensis.</title>
        <authorList>
            <person name="Barakat M."/>
            <person name="Ortet P."/>
            <person name="De Luca G."/>
            <person name="Jourlin-Castelli C."/>
            <person name="Ansaldi M."/>
            <person name="Py B."/>
            <person name="Fichant G."/>
            <person name="Coutinho P."/>
            <person name="Voulhoux R."/>
            <person name="Bastien O."/>
            <person name="Roy S."/>
            <person name="Marechal E."/>
            <person name="Henrissat B."/>
            <person name="Quentin Y."/>
            <person name="Noirot P."/>
            <person name="Filloux A."/>
            <person name="Mejean V."/>
            <person name="DuBow M."/>
            <person name="Barras F."/>
            <person name="Heulin T."/>
        </authorList>
    </citation>
    <scope>NUCLEOTIDE SEQUENCE [LARGE SCALE GENOMIC DNA]</scope>
    <source>
        <strain evidence="3">ATCC BAA-407 / DSM 14655 / LMG 21543 / TTB310</strain>
    </source>
</reference>
<name>F5XY89_RAMTT</name>
<dbReference type="STRING" id="365046.Rta_08010"/>
<reference evidence="2 3" key="2">
    <citation type="journal article" date="2011" name="PLoS ONE">
        <title>The Cyst-Dividing Bacterium Ramlibacter tataouinensis TTB310 Genome Reveals a Well-Stocked Toolbox for Adaptation to a Desert Environment.</title>
        <authorList>
            <person name="De Luca G."/>
            <person name="Barakat M."/>
            <person name="Ortet P."/>
            <person name="Fochesato S."/>
            <person name="Jourlin-Castelli C."/>
            <person name="Ansaldi M."/>
            <person name="Py B."/>
            <person name="Fichant G."/>
            <person name="Coutinho P.M."/>
            <person name="Voulhoux R."/>
            <person name="Bastien O."/>
            <person name="Marechal E."/>
            <person name="Henrissat B."/>
            <person name="Quentin Y."/>
            <person name="Noirot P."/>
            <person name="Filloux A."/>
            <person name="Mejean V."/>
            <person name="Dubow M.S."/>
            <person name="Barras F."/>
            <person name="Barbe V."/>
            <person name="Weissenbach J."/>
            <person name="Mihalcescu I."/>
            <person name="Vermeglio A."/>
            <person name="Achouak W."/>
            <person name="Heulin T."/>
        </authorList>
    </citation>
    <scope>NUCLEOTIDE SEQUENCE [LARGE SCALE GENOMIC DNA]</scope>
    <source>
        <strain evidence="3">ATCC BAA-407 / DSM 14655 / LMG 21543 / TTB310</strain>
    </source>
</reference>
<dbReference type="HOGENOM" id="CLU_1132892_0_0_4"/>
<evidence type="ECO:0000313" key="2">
    <source>
        <dbReference type="EMBL" id="AEG91882.1"/>
    </source>
</evidence>
<feature type="signal peptide" evidence="1">
    <location>
        <begin position="1"/>
        <end position="27"/>
    </location>
</feature>